<proteinExistence type="predicted"/>
<evidence type="ECO:0008006" key="4">
    <source>
        <dbReference type="Google" id="ProtNLM"/>
    </source>
</evidence>
<feature type="compositionally biased region" description="Basic and acidic residues" evidence="1">
    <location>
        <begin position="84"/>
        <end position="93"/>
    </location>
</feature>
<dbReference type="GeneID" id="9591644"/>
<dbReference type="OrthoDB" id="9999611at2759"/>
<dbReference type="VEuPathDB" id="FungiDB:SCHCODRAFT_02631118"/>
<dbReference type="AlphaFoldDB" id="D8QA08"/>
<feature type="compositionally biased region" description="Polar residues" evidence="1">
    <location>
        <begin position="1"/>
        <end position="11"/>
    </location>
</feature>
<dbReference type="STRING" id="578458.D8QA08"/>
<accession>D8QA08</accession>
<dbReference type="KEGG" id="scm:SCHCO_02631118"/>
<dbReference type="EMBL" id="GL377308">
    <property type="protein sequence ID" value="EFI95753.1"/>
    <property type="molecule type" value="Genomic_DNA"/>
</dbReference>
<dbReference type="Proteomes" id="UP000007431">
    <property type="component" value="Unassembled WGS sequence"/>
</dbReference>
<reference evidence="2 3" key="1">
    <citation type="journal article" date="2010" name="Nat. Biotechnol.">
        <title>Genome sequence of the model mushroom Schizophyllum commune.</title>
        <authorList>
            <person name="Ohm R.A."/>
            <person name="de Jong J.F."/>
            <person name="Lugones L.G."/>
            <person name="Aerts A."/>
            <person name="Kothe E."/>
            <person name="Stajich J.E."/>
            <person name="de Vries R.P."/>
            <person name="Record E."/>
            <person name="Levasseur A."/>
            <person name="Baker S.E."/>
            <person name="Bartholomew K.A."/>
            <person name="Coutinho P.M."/>
            <person name="Erdmann S."/>
            <person name="Fowler T.J."/>
            <person name="Gathman A.C."/>
            <person name="Lombard V."/>
            <person name="Henrissat B."/>
            <person name="Knabe N."/>
            <person name="Kuees U."/>
            <person name="Lilly W.W."/>
            <person name="Lindquist E."/>
            <person name="Lucas S."/>
            <person name="Magnuson J.K."/>
            <person name="Piumi F."/>
            <person name="Raudaskoski M."/>
            <person name="Salamov A."/>
            <person name="Schmutz J."/>
            <person name="Schwarze F.W.M.R."/>
            <person name="vanKuyk P.A."/>
            <person name="Horton J.S."/>
            <person name="Grigoriev I.V."/>
            <person name="Woesten H.A.B."/>
        </authorList>
    </citation>
    <scope>NUCLEOTIDE SEQUENCE [LARGE SCALE GENOMIC DNA]</scope>
    <source>
        <strain evidence="3">H4-8 / FGSC 9210</strain>
    </source>
</reference>
<sequence length="101" mass="10892">MSSSPSKTSGQFHEKKGSMKETVGNMLGLGGTADRGRMEHAEGKGEYNAARAQGWTEGTADRVTGKKDSVVGAVTGDRSQQHSGEMRENKGDWKQSINRHL</sequence>
<dbReference type="PANTHER" id="PTHR40460">
    <property type="entry name" value="CHROMOSOME 1, WHOLE GENOME SHOTGUN SEQUENCE"/>
    <property type="match status" value="1"/>
</dbReference>
<dbReference type="OMA" id="MANVQGY"/>
<evidence type="ECO:0000256" key="1">
    <source>
        <dbReference type="SAM" id="MobiDB-lite"/>
    </source>
</evidence>
<feature type="region of interest" description="Disordered" evidence="1">
    <location>
        <begin position="1"/>
        <end position="101"/>
    </location>
</feature>
<keyword evidence="3" id="KW-1185">Reference proteome</keyword>
<name>D8QA08_SCHCM</name>
<dbReference type="HOGENOM" id="CLU_167733_0_0_1"/>
<dbReference type="RefSeq" id="XP_003030656.1">
    <property type="nucleotide sequence ID" value="XM_003030610.1"/>
</dbReference>
<organism evidence="3">
    <name type="scientific">Schizophyllum commune (strain H4-8 / FGSC 9210)</name>
    <name type="common">Split gill fungus</name>
    <dbReference type="NCBI Taxonomy" id="578458"/>
    <lineage>
        <taxon>Eukaryota</taxon>
        <taxon>Fungi</taxon>
        <taxon>Dikarya</taxon>
        <taxon>Basidiomycota</taxon>
        <taxon>Agaricomycotina</taxon>
        <taxon>Agaricomycetes</taxon>
        <taxon>Agaricomycetidae</taxon>
        <taxon>Agaricales</taxon>
        <taxon>Schizophyllaceae</taxon>
        <taxon>Schizophyllum</taxon>
    </lineage>
</organism>
<feature type="compositionally biased region" description="Basic and acidic residues" evidence="1">
    <location>
        <begin position="34"/>
        <end position="45"/>
    </location>
</feature>
<evidence type="ECO:0000313" key="3">
    <source>
        <dbReference type="Proteomes" id="UP000007431"/>
    </source>
</evidence>
<dbReference type="InParanoid" id="D8QA08"/>
<protein>
    <recommendedName>
        <fullName evidence="4">CsbD-like domain-containing protein</fullName>
    </recommendedName>
</protein>
<evidence type="ECO:0000313" key="2">
    <source>
        <dbReference type="EMBL" id="EFI95753.1"/>
    </source>
</evidence>
<dbReference type="PANTHER" id="PTHR40460:SF1">
    <property type="entry name" value="CSBD-LIKE DOMAIN-CONTAINING PROTEIN"/>
    <property type="match status" value="1"/>
</dbReference>
<gene>
    <name evidence="2" type="ORF">SCHCODRAFT_236128</name>
</gene>
<feature type="compositionally biased region" description="Basic and acidic residues" evidence="1">
    <location>
        <begin position="59"/>
        <end position="69"/>
    </location>
</feature>